<evidence type="ECO:0000313" key="2">
    <source>
        <dbReference type="EMBL" id="KHN77623.1"/>
    </source>
</evidence>
<sequence>MGRSAATTVWRFLDAASSGLGQIENSLVQSMDRTMESMKSQLFKLTKVSKLTGQNSDMPEHRYVKPPIPQVKCQDSDTSMHMSEH</sequence>
<comment type="caution">
    <text evidence="2">The sequence shown here is derived from an EMBL/GenBank/DDBJ whole genome shotgun (WGS) entry which is preliminary data.</text>
</comment>
<dbReference type="Proteomes" id="UP000031036">
    <property type="component" value="Unassembled WGS sequence"/>
</dbReference>
<name>A0A0B2V7V9_TOXCA</name>
<protein>
    <submittedName>
        <fullName evidence="2">Uncharacterized protein</fullName>
    </submittedName>
</protein>
<accession>A0A0B2V7V9</accession>
<reference evidence="2 3" key="1">
    <citation type="submission" date="2014-11" db="EMBL/GenBank/DDBJ databases">
        <title>Genetic blueprint of the zoonotic pathogen Toxocara canis.</title>
        <authorList>
            <person name="Zhu X.-Q."/>
            <person name="Korhonen P.K."/>
            <person name="Cai H."/>
            <person name="Young N.D."/>
            <person name="Nejsum P."/>
            <person name="von Samson-Himmelstjerna G."/>
            <person name="Boag P.R."/>
            <person name="Tan P."/>
            <person name="Li Q."/>
            <person name="Min J."/>
            <person name="Yang Y."/>
            <person name="Wang X."/>
            <person name="Fang X."/>
            <person name="Hall R.S."/>
            <person name="Hofmann A."/>
            <person name="Sternberg P.W."/>
            <person name="Jex A.R."/>
            <person name="Gasser R.B."/>
        </authorList>
    </citation>
    <scope>NUCLEOTIDE SEQUENCE [LARGE SCALE GENOMIC DNA]</scope>
    <source>
        <strain evidence="2">PN_DK_2014</strain>
    </source>
</reference>
<feature type="compositionally biased region" description="Polar residues" evidence="1">
    <location>
        <begin position="76"/>
        <end position="85"/>
    </location>
</feature>
<proteinExistence type="predicted"/>
<organism evidence="2 3">
    <name type="scientific">Toxocara canis</name>
    <name type="common">Canine roundworm</name>
    <dbReference type="NCBI Taxonomy" id="6265"/>
    <lineage>
        <taxon>Eukaryota</taxon>
        <taxon>Metazoa</taxon>
        <taxon>Ecdysozoa</taxon>
        <taxon>Nematoda</taxon>
        <taxon>Chromadorea</taxon>
        <taxon>Rhabditida</taxon>
        <taxon>Spirurina</taxon>
        <taxon>Ascaridomorpha</taxon>
        <taxon>Ascaridoidea</taxon>
        <taxon>Toxocaridae</taxon>
        <taxon>Toxocara</taxon>
    </lineage>
</organism>
<evidence type="ECO:0000313" key="3">
    <source>
        <dbReference type="Proteomes" id="UP000031036"/>
    </source>
</evidence>
<gene>
    <name evidence="2" type="ORF">Tcan_15780</name>
</gene>
<dbReference type="EMBL" id="JPKZ01002261">
    <property type="protein sequence ID" value="KHN77623.1"/>
    <property type="molecule type" value="Genomic_DNA"/>
</dbReference>
<evidence type="ECO:0000256" key="1">
    <source>
        <dbReference type="SAM" id="MobiDB-lite"/>
    </source>
</evidence>
<dbReference type="AlphaFoldDB" id="A0A0B2V7V9"/>
<keyword evidence="3" id="KW-1185">Reference proteome</keyword>
<feature type="region of interest" description="Disordered" evidence="1">
    <location>
        <begin position="53"/>
        <end position="85"/>
    </location>
</feature>